<evidence type="ECO:0000313" key="4">
    <source>
        <dbReference type="EMBL" id="MDV6263384.1"/>
    </source>
</evidence>
<reference evidence="4 5" key="1">
    <citation type="submission" date="2023-10" db="EMBL/GenBank/DDBJ databases">
        <title>Development of a sustainable strategy for remediation of hydrocarbon-contaminated territories based on the waste exchange concept.</title>
        <authorList>
            <person name="Krivoruchko A."/>
        </authorList>
    </citation>
    <scope>NUCLEOTIDE SEQUENCE [LARGE SCALE GENOMIC DNA]</scope>
    <source>
        <strain evidence="4 5">IEGM 1323</strain>
    </source>
</reference>
<dbReference type="SUPFAM" id="SSF49503">
    <property type="entry name" value="Cupredoxins"/>
    <property type="match status" value="1"/>
</dbReference>
<sequence length="124" mass="13064">MTSRGGGPAAFTLTVLLPIVLGATGCTEDPSTLTVDESIADVTVQVAGMAYSPTSVTIDVGQSVAWHFADRGVGHNVVGVGTASTLLYSPMLGYGDYVQTFDEPGTYRYYCTLHPQMKGEVVVR</sequence>
<evidence type="ECO:0000313" key="5">
    <source>
        <dbReference type="Proteomes" id="UP001185755"/>
    </source>
</evidence>
<name>A0ABU4BGP4_9NOCA</name>
<evidence type="ECO:0000259" key="3">
    <source>
        <dbReference type="Pfam" id="PF00127"/>
    </source>
</evidence>
<dbReference type="PANTHER" id="PTHR36507:SF1">
    <property type="entry name" value="BLL1555 PROTEIN"/>
    <property type="match status" value="1"/>
</dbReference>
<organism evidence="4 5">
    <name type="scientific">Rhodococcoides yunnanense</name>
    <dbReference type="NCBI Taxonomy" id="278209"/>
    <lineage>
        <taxon>Bacteria</taxon>
        <taxon>Bacillati</taxon>
        <taxon>Actinomycetota</taxon>
        <taxon>Actinomycetes</taxon>
        <taxon>Mycobacteriales</taxon>
        <taxon>Nocardiaceae</taxon>
        <taxon>Rhodococcoides</taxon>
    </lineage>
</organism>
<gene>
    <name evidence="4" type="ORF">R3P96_18775</name>
</gene>
<keyword evidence="5" id="KW-1185">Reference proteome</keyword>
<dbReference type="InterPro" id="IPR052721">
    <property type="entry name" value="ET_Amicyanin"/>
</dbReference>
<protein>
    <submittedName>
        <fullName evidence="4">Plastocyanin/azurin family copper-binding protein</fullName>
    </submittedName>
</protein>
<dbReference type="Proteomes" id="UP001185755">
    <property type="component" value="Unassembled WGS sequence"/>
</dbReference>
<feature type="domain" description="Blue (type 1) copper" evidence="3">
    <location>
        <begin position="42"/>
        <end position="123"/>
    </location>
</feature>
<proteinExistence type="predicted"/>
<accession>A0ABU4BGP4</accession>
<dbReference type="EMBL" id="JAWLJX010000006">
    <property type="protein sequence ID" value="MDV6263384.1"/>
    <property type="molecule type" value="Genomic_DNA"/>
</dbReference>
<keyword evidence="2" id="KW-0186">Copper</keyword>
<dbReference type="Gene3D" id="2.60.40.420">
    <property type="entry name" value="Cupredoxins - blue copper proteins"/>
    <property type="match status" value="1"/>
</dbReference>
<dbReference type="PANTHER" id="PTHR36507">
    <property type="entry name" value="BLL1555 PROTEIN"/>
    <property type="match status" value="1"/>
</dbReference>
<dbReference type="RefSeq" id="WP_317565562.1">
    <property type="nucleotide sequence ID" value="NZ_JAWLJX010000006.1"/>
</dbReference>
<evidence type="ECO:0000256" key="1">
    <source>
        <dbReference type="ARBA" id="ARBA00022723"/>
    </source>
</evidence>
<dbReference type="Pfam" id="PF00127">
    <property type="entry name" value="Copper-bind"/>
    <property type="match status" value="1"/>
</dbReference>
<keyword evidence="1" id="KW-0479">Metal-binding</keyword>
<dbReference type="InterPro" id="IPR000923">
    <property type="entry name" value="BlueCu_1"/>
</dbReference>
<comment type="caution">
    <text evidence="4">The sequence shown here is derived from an EMBL/GenBank/DDBJ whole genome shotgun (WGS) entry which is preliminary data.</text>
</comment>
<dbReference type="PROSITE" id="PS51257">
    <property type="entry name" value="PROKAR_LIPOPROTEIN"/>
    <property type="match status" value="1"/>
</dbReference>
<evidence type="ECO:0000256" key="2">
    <source>
        <dbReference type="ARBA" id="ARBA00023008"/>
    </source>
</evidence>
<dbReference type="InterPro" id="IPR008972">
    <property type="entry name" value="Cupredoxin"/>
</dbReference>